<accession>A0A9D4E400</accession>
<comment type="caution">
    <text evidence="1">The sequence shown here is derived from an EMBL/GenBank/DDBJ whole genome shotgun (WGS) entry which is preliminary data.</text>
</comment>
<proteinExistence type="predicted"/>
<keyword evidence="2" id="KW-1185">Reference proteome</keyword>
<evidence type="ECO:0000313" key="2">
    <source>
        <dbReference type="Proteomes" id="UP000828390"/>
    </source>
</evidence>
<dbReference type="AlphaFoldDB" id="A0A9D4E400"/>
<dbReference type="EMBL" id="JAIWYP010000009">
    <property type="protein sequence ID" value="KAH3771540.1"/>
    <property type="molecule type" value="Genomic_DNA"/>
</dbReference>
<reference evidence="1" key="2">
    <citation type="submission" date="2020-11" db="EMBL/GenBank/DDBJ databases">
        <authorList>
            <person name="McCartney M.A."/>
            <person name="Auch B."/>
            <person name="Kono T."/>
            <person name="Mallez S."/>
            <person name="Becker A."/>
            <person name="Gohl D.M."/>
            <person name="Silverstein K.A.T."/>
            <person name="Koren S."/>
            <person name="Bechman K.B."/>
            <person name="Herman A."/>
            <person name="Abrahante J.E."/>
            <person name="Garbe J."/>
        </authorList>
    </citation>
    <scope>NUCLEOTIDE SEQUENCE</scope>
    <source>
        <strain evidence="1">Duluth1</strain>
        <tissue evidence="1">Whole animal</tissue>
    </source>
</reference>
<organism evidence="1 2">
    <name type="scientific">Dreissena polymorpha</name>
    <name type="common">Zebra mussel</name>
    <name type="synonym">Mytilus polymorpha</name>
    <dbReference type="NCBI Taxonomy" id="45954"/>
    <lineage>
        <taxon>Eukaryota</taxon>
        <taxon>Metazoa</taxon>
        <taxon>Spiralia</taxon>
        <taxon>Lophotrochozoa</taxon>
        <taxon>Mollusca</taxon>
        <taxon>Bivalvia</taxon>
        <taxon>Autobranchia</taxon>
        <taxon>Heteroconchia</taxon>
        <taxon>Euheterodonta</taxon>
        <taxon>Imparidentia</taxon>
        <taxon>Neoheterodontei</taxon>
        <taxon>Myida</taxon>
        <taxon>Dreissenoidea</taxon>
        <taxon>Dreissenidae</taxon>
        <taxon>Dreissena</taxon>
    </lineage>
</organism>
<sequence length="68" mass="7542">MAEASGYLLSVLQYDFIITLVAIEQVLASLVPLSKMLQRKSCDLKAATETRVVKALIQVILNVIFPYT</sequence>
<dbReference type="Proteomes" id="UP000828390">
    <property type="component" value="Unassembled WGS sequence"/>
</dbReference>
<gene>
    <name evidence="1" type="ORF">DPMN_172864</name>
</gene>
<protein>
    <submittedName>
        <fullName evidence="1">Uncharacterized protein</fullName>
    </submittedName>
</protein>
<reference evidence="1" key="1">
    <citation type="journal article" date="2019" name="bioRxiv">
        <title>The Genome of the Zebra Mussel, Dreissena polymorpha: A Resource for Invasive Species Research.</title>
        <authorList>
            <person name="McCartney M.A."/>
            <person name="Auch B."/>
            <person name="Kono T."/>
            <person name="Mallez S."/>
            <person name="Zhang Y."/>
            <person name="Obille A."/>
            <person name="Becker A."/>
            <person name="Abrahante J.E."/>
            <person name="Garbe J."/>
            <person name="Badalamenti J.P."/>
            <person name="Herman A."/>
            <person name="Mangelson H."/>
            <person name="Liachko I."/>
            <person name="Sullivan S."/>
            <person name="Sone E.D."/>
            <person name="Koren S."/>
            <person name="Silverstein K.A.T."/>
            <person name="Beckman K.B."/>
            <person name="Gohl D.M."/>
        </authorList>
    </citation>
    <scope>NUCLEOTIDE SEQUENCE</scope>
    <source>
        <strain evidence="1">Duluth1</strain>
        <tissue evidence="1">Whole animal</tissue>
    </source>
</reference>
<evidence type="ECO:0000313" key="1">
    <source>
        <dbReference type="EMBL" id="KAH3771540.1"/>
    </source>
</evidence>
<name>A0A9D4E400_DREPO</name>